<evidence type="ECO:0000313" key="2">
    <source>
        <dbReference type="EMBL" id="MFC4823855.1"/>
    </source>
</evidence>
<proteinExistence type="predicted"/>
<dbReference type="Proteomes" id="UP001595945">
    <property type="component" value="Unassembled WGS sequence"/>
</dbReference>
<feature type="transmembrane region" description="Helical" evidence="1">
    <location>
        <begin position="123"/>
        <end position="145"/>
    </location>
</feature>
<dbReference type="RefSeq" id="WP_254270436.1">
    <property type="nucleotide sequence ID" value="NZ_CP100401.1"/>
</dbReference>
<protein>
    <recommendedName>
        <fullName evidence="4">ABC-2 type transport system permease protein</fullName>
    </recommendedName>
</protein>
<keyword evidence="1" id="KW-1133">Transmembrane helix</keyword>
<evidence type="ECO:0000313" key="3">
    <source>
        <dbReference type="Proteomes" id="UP001595945"/>
    </source>
</evidence>
<gene>
    <name evidence="2" type="ORF">ACFO9K_06235</name>
</gene>
<evidence type="ECO:0008006" key="4">
    <source>
        <dbReference type="Google" id="ProtNLM"/>
    </source>
</evidence>
<keyword evidence="1" id="KW-0472">Membrane</keyword>
<dbReference type="EMBL" id="JBHSHT010000001">
    <property type="protein sequence ID" value="MFC4823855.1"/>
    <property type="molecule type" value="Genomic_DNA"/>
</dbReference>
<keyword evidence="3" id="KW-1185">Reference proteome</keyword>
<comment type="caution">
    <text evidence="2">The sequence shown here is derived from an EMBL/GenBank/DDBJ whole genome shotgun (WGS) entry which is preliminary data.</text>
</comment>
<name>A0ABD5Q021_9EURY</name>
<sequence>MPESARRRTPANGERRAGRLRRLRVGVSSHVRAFVRTPLNVALLVVLPVVVVEGYGTAMAAFPQFPHLDGGTMAEMGRVNGAIYAAAFLAGILGLFQMLGAVQADERLGVCGYDRAELFASRLVAVVLGSALVAGVTTAVLWWRVEPEAPLAAFGALTLAALLYGLVGMLVGAVLPRALEGSLVLVFLVDFDDFLSSGLLDVDSPFLVLLPLHYPHDLFRAAVFDGTVPIGDALAGTAYLGVAFAAALVVYARVTGDGGVWA</sequence>
<dbReference type="GeneID" id="73047115"/>
<accession>A0ABD5Q021</accession>
<feature type="transmembrane region" description="Helical" evidence="1">
    <location>
        <begin position="41"/>
        <end position="62"/>
    </location>
</feature>
<reference evidence="2 3" key="1">
    <citation type="journal article" date="2019" name="Int. J. Syst. Evol. Microbiol.">
        <title>The Global Catalogue of Microorganisms (GCM) 10K type strain sequencing project: providing services to taxonomists for standard genome sequencing and annotation.</title>
        <authorList>
            <consortium name="The Broad Institute Genomics Platform"/>
            <consortium name="The Broad Institute Genome Sequencing Center for Infectious Disease"/>
            <person name="Wu L."/>
            <person name="Ma J."/>
        </authorList>
    </citation>
    <scope>NUCLEOTIDE SEQUENCE [LARGE SCALE GENOMIC DNA]</scope>
    <source>
        <strain evidence="2 3">XZYJ18</strain>
    </source>
</reference>
<organism evidence="2 3">
    <name type="scientific">Halorussus aquaticus</name>
    <dbReference type="NCBI Taxonomy" id="2953748"/>
    <lineage>
        <taxon>Archaea</taxon>
        <taxon>Methanobacteriati</taxon>
        <taxon>Methanobacteriota</taxon>
        <taxon>Stenosarchaea group</taxon>
        <taxon>Halobacteria</taxon>
        <taxon>Halobacteriales</taxon>
        <taxon>Haladaptataceae</taxon>
        <taxon>Halorussus</taxon>
    </lineage>
</organism>
<feature type="transmembrane region" description="Helical" evidence="1">
    <location>
        <begin position="82"/>
        <end position="102"/>
    </location>
</feature>
<evidence type="ECO:0000256" key="1">
    <source>
        <dbReference type="SAM" id="Phobius"/>
    </source>
</evidence>
<keyword evidence="1" id="KW-0812">Transmembrane</keyword>
<feature type="transmembrane region" description="Helical" evidence="1">
    <location>
        <begin position="151"/>
        <end position="175"/>
    </location>
</feature>
<dbReference type="AlphaFoldDB" id="A0ABD5Q021"/>